<name>A0A512NPU0_9HYPH</name>
<dbReference type="Pfam" id="PF03797">
    <property type="entry name" value="Autotransporter"/>
    <property type="match status" value="1"/>
</dbReference>
<evidence type="ECO:0000313" key="4">
    <source>
        <dbReference type="Proteomes" id="UP000321058"/>
    </source>
</evidence>
<dbReference type="AlphaFoldDB" id="A0A512NPU0"/>
<dbReference type="InterPro" id="IPR036709">
    <property type="entry name" value="Autotransporte_beta_dom_sf"/>
</dbReference>
<reference evidence="3 4" key="1">
    <citation type="submission" date="2019-07" db="EMBL/GenBank/DDBJ databases">
        <title>Whole genome shotgun sequence of Reyranella soli NBRC 108950.</title>
        <authorList>
            <person name="Hosoyama A."/>
            <person name="Uohara A."/>
            <person name="Ohji S."/>
            <person name="Ichikawa N."/>
        </authorList>
    </citation>
    <scope>NUCLEOTIDE SEQUENCE [LARGE SCALE GENOMIC DNA]</scope>
    <source>
        <strain evidence="3 4">NBRC 108950</strain>
    </source>
</reference>
<dbReference type="EMBL" id="BKAJ01000193">
    <property type="protein sequence ID" value="GEP60968.1"/>
    <property type="molecule type" value="Genomic_DNA"/>
</dbReference>
<evidence type="ECO:0000256" key="1">
    <source>
        <dbReference type="SAM" id="SignalP"/>
    </source>
</evidence>
<dbReference type="InterPro" id="IPR005546">
    <property type="entry name" value="Autotransporte_beta"/>
</dbReference>
<evidence type="ECO:0000313" key="3">
    <source>
        <dbReference type="EMBL" id="GEP60968.1"/>
    </source>
</evidence>
<dbReference type="RefSeq" id="WP_147156298.1">
    <property type="nucleotide sequence ID" value="NZ_BKAJ01000193.1"/>
</dbReference>
<dbReference type="PROSITE" id="PS51208">
    <property type="entry name" value="AUTOTRANSPORTER"/>
    <property type="match status" value="1"/>
</dbReference>
<comment type="caution">
    <text evidence="3">The sequence shown here is derived from an EMBL/GenBank/DDBJ whole genome shotgun (WGS) entry which is preliminary data.</text>
</comment>
<dbReference type="SMART" id="SM00869">
    <property type="entry name" value="Autotransporter"/>
    <property type="match status" value="1"/>
</dbReference>
<feature type="signal peptide" evidence="1">
    <location>
        <begin position="1"/>
        <end position="27"/>
    </location>
</feature>
<dbReference type="SUPFAM" id="SSF103515">
    <property type="entry name" value="Autotransporter"/>
    <property type="match status" value="1"/>
</dbReference>
<keyword evidence="1" id="KW-0732">Signal</keyword>
<keyword evidence="4" id="KW-1185">Reference proteome</keyword>
<gene>
    <name evidence="3" type="ORF">RSO01_81340</name>
</gene>
<dbReference type="Gene3D" id="2.40.128.130">
    <property type="entry name" value="Autotransporter beta-domain"/>
    <property type="match status" value="1"/>
</dbReference>
<evidence type="ECO:0000259" key="2">
    <source>
        <dbReference type="PROSITE" id="PS51208"/>
    </source>
</evidence>
<dbReference type="OrthoDB" id="9804931at2"/>
<sequence>MKAIKAALLGTVYAVPVVVALSTTAKAQTSVQVIQYQNAQTTGATGLRGDNMTASYNFTGGTGGLLYRLSTGTFYPLPQATANGSNYPGAISGQPYGPTFGELGGILKVTGTFIPAAGQPDSSYTFDSAAAPGQQYTTINVPGAANTIAHSQFGNLVVGNFNTTTPAGSAFIFNGATNTFSTYTKPGAVSTSAYGVWGNAIAGGYTDPGPGGLGHAYILNQTTGVYTQYDAPGATVATHFEGISAGGRAGEYNLVANSLDVGGGLHTWAVHVDSTGVATWTEVTVPGGTNPTGNSVYADKVIGIVTFGGTVKAYIATVAGFYNPVTNSGTLIANTTGATAISATNGDDVLNTGTVVASAPASTGIASGTFGVIDNRGTVVASGTGSTAVQINGTLGSFINTGVVAATSGAVALGTGPTASSPTIVNYGTIDGQVMVGGGQFTRFQNSGWMGISAVGSGVTHAVSGVYAQTSGGILALRVGPTTSDSLQVNGAARLNGTALANFQPGTLGTSYTLLSATGGYTGTFSTLATQNLPGFLSASLSYGANNVTLNLTSGFANTSGLGGDQISVGRALDSTFNAGGGLSAMPALFNLPSSQIPAALSQLSGDSASLSQTAAFAAGAQFTNLMSGRSATRRAEELAQAPCTAKAEANTCEPPSNWAVWANGFAGTQWLNADSVTGAPASQASVAGGAFGADYRLAPNALVGLAVGLSDNTYWMPTNNATGRATGTHVGLYGAYDWSGFYLNGAIAYSRFDGNATRVVTGIGTTETERSSGVSSQIAGRVEFGRPFNVSEVTGGQVAVTPFVALQPAQLWTPGLTETSSAQSGGSGVFGLTYQPQATTSLPSFLGAQVDAQTEISGRPLTAWVRASWVHEFLTARSVTAGFQVLPGTSFTVDGARAASDAARIDMGVKYMLGSQTSLFANGNVELSGRGQALAGTVGLRFTW</sequence>
<feature type="chain" id="PRO_5021755951" evidence="1">
    <location>
        <begin position="28"/>
        <end position="945"/>
    </location>
</feature>
<protein>
    <submittedName>
        <fullName evidence="3">Autotransporter</fullName>
    </submittedName>
</protein>
<dbReference type="Proteomes" id="UP000321058">
    <property type="component" value="Unassembled WGS sequence"/>
</dbReference>
<feature type="domain" description="Autotransporter" evidence="2">
    <location>
        <begin position="654"/>
        <end position="945"/>
    </location>
</feature>
<accession>A0A512NPU0</accession>
<proteinExistence type="predicted"/>
<organism evidence="3 4">
    <name type="scientific">Reyranella soli</name>
    <dbReference type="NCBI Taxonomy" id="1230389"/>
    <lineage>
        <taxon>Bacteria</taxon>
        <taxon>Pseudomonadati</taxon>
        <taxon>Pseudomonadota</taxon>
        <taxon>Alphaproteobacteria</taxon>
        <taxon>Hyphomicrobiales</taxon>
        <taxon>Reyranellaceae</taxon>
        <taxon>Reyranella</taxon>
    </lineage>
</organism>